<dbReference type="WBParaSite" id="PSAMB.scaffold3081size19730.g20354.t1">
    <property type="protein sequence ID" value="PSAMB.scaffold3081size19730.g20354.t1"/>
    <property type="gene ID" value="PSAMB.scaffold3081size19730.g20354"/>
</dbReference>
<organism evidence="2 3">
    <name type="scientific">Plectus sambesii</name>
    <dbReference type="NCBI Taxonomy" id="2011161"/>
    <lineage>
        <taxon>Eukaryota</taxon>
        <taxon>Metazoa</taxon>
        <taxon>Ecdysozoa</taxon>
        <taxon>Nematoda</taxon>
        <taxon>Chromadorea</taxon>
        <taxon>Plectida</taxon>
        <taxon>Plectina</taxon>
        <taxon>Plectoidea</taxon>
        <taxon>Plectidae</taxon>
        <taxon>Plectus</taxon>
    </lineage>
</organism>
<sequence>MGGRMKLRRFLSKMDDGCCRVCGAVCCSRDHIVTHLHRRYSPFVIAVVRLRLPATKRRWGAIVRQRYRRRSSFKPVVTALFNCHRCSFATNSVRLLKDHSCNDAREQSTTSSSSGSDEATSQESKSAVGAHRSRCKDALGLLERADDPDDFQLPDYASKVASNFDVLSKSAGGLPVPSLRFLAGALVPTKGSHFVSCPTDLLFLDLPSSSRTKPQPCKFSTGVYCPACHSTFVTFGDFDDHLDPETGCNDIVPDPIQVGLRAESNVPIEFDIGQRYPKFLLSNCSTKGLRCSLCAKTAFDTIDSFHQHLLYCGGKQICDSFALNFGKLSNGVEQPDMDEFEIEL</sequence>
<protein>
    <submittedName>
        <fullName evidence="3">C2H2-type domain-containing protein</fullName>
    </submittedName>
</protein>
<feature type="region of interest" description="Disordered" evidence="1">
    <location>
        <begin position="105"/>
        <end position="131"/>
    </location>
</feature>
<evidence type="ECO:0000256" key="1">
    <source>
        <dbReference type="SAM" id="MobiDB-lite"/>
    </source>
</evidence>
<dbReference type="Proteomes" id="UP000887566">
    <property type="component" value="Unplaced"/>
</dbReference>
<accession>A0A914W3U9</accession>
<evidence type="ECO:0000313" key="3">
    <source>
        <dbReference type="WBParaSite" id="PSAMB.scaffold3081size19730.g20354.t1"/>
    </source>
</evidence>
<name>A0A914W3U9_9BILA</name>
<proteinExistence type="predicted"/>
<feature type="compositionally biased region" description="Low complexity" evidence="1">
    <location>
        <begin position="107"/>
        <end position="124"/>
    </location>
</feature>
<dbReference type="AlphaFoldDB" id="A0A914W3U9"/>
<reference evidence="3" key="1">
    <citation type="submission" date="2022-11" db="UniProtKB">
        <authorList>
            <consortium name="WormBaseParasite"/>
        </authorList>
    </citation>
    <scope>IDENTIFICATION</scope>
</reference>
<keyword evidence="2" id="KW-1185">Reference proteome</keyword>
<evidence type="ECO:0000313" key="2">
    <source>
        <dbReference type="Proteomes" id="UP000887566"/>
    </source>
</evidence>